<name>A0A9W4U8M5_9PLEO</name>
<keyword evidence="2" id="KW-0732">Signal</keyword>
<comment type="similarity">
    <text evidence="1">Belongs to the tpcK family.</text>
</comment>
<evidence type="ECO:0000256" key="2">
    <source>
        <dbReference type="SAM" id="SignalP"/>
    </source>
</evidence>
<organism evidence="4 5">
    <name type="scientific">Periconia digitata</name>
    <dbReference type="NCBI Taxonomy" id="1303443"/>
    <lineage>
        <taxon>Eukaryota</taxon>
        <taxon>Fungi</taxon>
        <taxon>Dikarya</taxon>
        <taxon>Ascomycota</taxon>
        <taxon>Pezizomycotina</taxon>
        <taxon>Dothideomycetes</taxon>
        <taxon>Pleosporomycetidae</taxon>
        <taxon>Pleosporales</taxon>
        <taxon>Massarineae</taxon>
        <taxon>Periconiaceae</taxon>
        <taxon>Periconia</taxon>
    </lineage>
</organism>
<dbReference type="InterPro" id="IPR009799">
    <property type="entry name" value="EthD_dom"/>
</dbReference>
<proteinExistence type="inferred from homology"/>
<feature type="chain" id="PRO_5040798342" description="EthD domain-containing protein" evidence="2">
    <location>
        <begin position="20"/>
        <end position="184"/>
    </location>
</feature>
<accession>A0A9W4U8M5</accession>
<comment type="caution">
    <text evidence="4">The sequence shown here is derived from an EMBL/GenBank/DDBJ whole genome shotgun (WGS) entry which is preliminary data.</text>
</comment>
<gene>
    <name evidence="4" type="ORF">PDIGIT_LOCUS4079</name>
</gene>
<dbReference type="PROSITE" id="PS51257">
    <property type="entry name" value="PROKAR_LIPOPROTEIN"/>
    <property type="match status" value="1"/>
</dbReference>
<dbReference type="Pfam" id="PF07110">
    <property type="entry name" value="EthD"/>
    <property type="match status" value="1"/>
</dbReference>
<evidence type="ECO:0000259" key="3">
    <source>
        <dbReference type="Pfam" id="PF07110"/>
    </source>
</evidence>
<dbReference type="GO" id="GO:0016491">
    <property type="term" value="F:oxidoreductase activity"/>
    <property type="evidence" value="ECO:0007669"/>
    <property type="project" value="InterPro"/>
</dbReference>
<feature type="domain" description="EthD" evidence="3">
    <location>
        <begin position="64"/>
        <end position="157"/>
    </location>
</feature>
<dbReference type="OrthoDB" id="3183782at2759"/>
<reference evidence="4" key="1">
    <citation type="submission" date="2023-01" db="EMBL/GenBank/DDBJ databases">
        <authorList>
            <person name="Van Ghelder C."/>
            <person name="Rancurel C."/>
        </authorList>
    </citation>
    <scope>NUCLEOTIDE SEQUENCE</scope>
    <source>
        <strain evidence="4">CNCM I-4278</strain>
    </source>
</reference>
<evidence type="ECO:0000313" key="5">
    <source>
        <dbReference type="Proteomes" id="UP001152607"/>
    </source>
</evidence>
<dbReference type="Gene3D" id="3.30.70.100">
    <property type="match status" value="1"/>
</dbReference>
<evidence type="ECO:0000256" key="1">
    <source>
        <dbReference type="ARBA" id="ARBA00005986"/>
    </source>
</evidence>
<dbReference type="EMBL" id="CAOQHR010000002">
    <property type="protein sequence ID" value="CAI6329125.1"/>
    <property type="molecule type" value="Genomic_DNA"/>
</dbReference>
<evidence type="ECO:0000313" key="4">
    <source>
        <dbReference type="EMBL" id="CAI6329125.1"/>
    </source>
</evidence>
<sequence>MKFNTLLSFLPIVAASCGAAPPAPQYTNNTDISVPEQCCCLTYKAACTMNMERMFHVKLFYNRKEGITPEQFNDYWANKHTELVTPFHLRIGVVKYSQYHSTPEFRDLARAEGAPPILEFDGAAEFWMHDIQTLAKMQSDPFYIEKIRPDEEQFIDGKSLKLIVGVDYIVVENQNAVMEHGRSF</sequence>
<dbReference type="Proteomes" id="UP001152607">
    <property type="component" value="Unassembled WGS sequence"/>
</dbReference>
<dbReference type="SUPFAM" id="SSF54909">
    <property type="entry name" value="Dimeric alpha+beta barrel"/>
    <property type="match status" value="1"/>
</dbReference>
<dbReference type="InterPro" id="IPR011008">
    <property type="entry name" value="Dimeric_a/b-barrel"/>
</dbReference>
<keyword evidence="5" id="KW-1185">Reference proteome</keyword>
<dbReference type="AlphaFoldDB" id="A0A9W4U8M5"/>
<feature type="signal peptide" evidence="2">
    <location>
        <begin position="1"/>
        <end position="19"/>
    </location>
</feature>
<protein>
    <recommendedName>
        <fullName evidence="3">EthD domain-containing protein</fullName>
    </recommendedName>
</protein>